<organism evidence="1">
    <name type="scientific">marine metagenome</name>
    <dbReference type="NCBI Taxonomy" id="408172"/>
    <lineage>
        <taxon>unclassified sequences</taxon>
        <taxon>metagenomes</taxon>
        <taxon>ecological metagenomes</taxon>
    </lineage>
</organism>
<sequence>ILIGALTFALGFFMGREHLRLEKPVEPKIIFMPELPKLPSRPPHNIEDLDALNPEELLPNIEARQNLHFLGGGWR</sequence>
<feature type="non-terminal residue" evidence="1">
    <location>
        <position position="1"/>
    </location>
</feature>
<accession>A0A382I5X9</accession>
<proteinExistence type="predicted"/>
<name>A0A382I5X9_9ZZZZ</name>
<dbReference type="EMBL" id="UINC01065396">
    <property type="protein sequence ID" value="SVB95016.1"/>
    <property type="molecule type" value="Genomic_DNA"/>
</dbReference>
<evidence type="ECO:0000313" key="1">
    <source>
        <dbReference type="EMBL" id="SVB95016.1"/>
    </source>
</evidence>
<dbReference type="AlphaFoldDB" id="A0A382I5X9"/>
<protein>
    <submittedName>
        <fullName evidence="1">Uncharacterized protein</fullName>
    </submittedName>
</protein>
<gene>
    <name evidence="1" type="ORF">METZ01_LOCUS247870</name>
</gene>
<reference evidence="1" key="1">
    <citation type="submission" date="2018-05" db="EMBL/GenBank/DDBJ databases">
        <authorList>
            <person name="Lanie J.A."/>
            <person name="Ng W.-L."/>
            <person name="Kazmierczak K.M."/>
            <person name="Andrzejewski T.M."/>
            <person name="Davidsen T.M."/>
            <person name="Wayne K.J."/>
            <person name="Tettelin H."/>
            <person name="Glass J.I."/>
            <person name="Rusch D."/>
            <person name="Podicherti R."/>
            <person name="Tsui H.-C.T."/>
            <person name="Winkler M.E."/>
        </authorList>
    </citation>
    <scope>NUCLEOTIDE SEQUENCE</scope>
</reference>